<sequence length="50" mass="5635">MEHHLLKLELATAVRAADWHAELEVRSPDGIAAAADRKPHGVVRSRLQRR</sequence>
<evidence type="ECO:0000313" key="2">
    <source>
        <dbReference type="EMBL" id="MDZ5494251.1"/>
    </source>
</evidence>
<name>A0ABU5JNY9_9ACTN</name>
<proteinExistence type="predicted"/>
<reference evidence="2 3" key="1">
    <citation type="submission" date="2023-12" db="EMBL/GenBank/DDBJ databases">
        <title>Micromonospora sp. nov., isolated from Atacama Desert.</title>
        <authorList>
            <person name="Carro L."/>
            <person name="Golinska P."/>
            <person name="Klenk H.-P."/>
            <person name="Goodfellow M."/>
        </authorList>
    </citation>
    <scope>NUCLEOTIDE SEQUENCE [LARGE SCALE GENOMIC DNA]</scope>
    <source>
        <strain evidence="2 3">4G53</strain>
    </source>
</reference>
<evidence type="ECO:0000313" key="3">
    <source>
        <dbReference type="Proteomes" id="UP001290101"/>
    </source>
</evidence>
<organism evidence="2 3">
    <name type="scientific">Micromonospora sicca</name>
    <dbReference type="NCBI Taxonomy" id="2202420"/>
    <lineage>
        <taxon>Bacteria</taxon>
        <taxon>Bacillati</taxon>
        <taxon>Actinomycetota</taxon>
        <taxon>Actinomycetes</taxon>
        <taxon>Micromonosporales</taxon>
        <taxon>Micromonosporaceae</taxon>
        <taxon>Micromonospora</taxon>
    </lineage>
</organism>
<protein>
    <submittedName>
        <fullName evidence="2">Uncharacterized protein</fullName>
    </submittedName>
</protein>
<dbReference type="Proteomes" id="UP001290101">
    <property type="component" value="Unassembled WGS sequence"/>
</dbReference>
<gene>
    <name evidence="2" type="ORF">U2F25_33220</name>
</gene>
<comment type="caution">
    <text evidence="2">The sequence shown here is derived from an EMBL/GenBank/DDBJ whole genome shotgun (WGS) entry which is preliminary data.</text>
</comment>
<accession>A0ABU5JNY9</accession>
<evidence type="ECO:0000256" key="1">
    <source>
        <dbReference type="SAM" id="MobiDB-lite"/>
    </source>
</evidence>
<keyword evidence="3" id="KW-1185">Reference proteome</keyword>
<feature type="compositionally biased region" description="Basic residues" evidence="1">
    <location>
        <begin position="40"/>
        <end position="50"/>
    </location>
</feature>
<dbReference type="RefSeq" id="WP_322475135.1">
    <property type="nucleotide sequence ID" value="NZ_JAXOTR010000035.1"/>
</dbReference>
<feature type="region of interest" description="Disordered" evidence="1">
    <location>
        <begin position="29"/>
        <end position="50"/>
    </location>
</feature>
<dbReference type="EMBL" id="JAXOTQ010000066">
    <property type="protein sequence ID" value="MDZ5494251.1"/>
    <property type="molecule type" value="Genomic_DNA"/>
</dbReference>